<reference evidence="1 2" key="1">
    <citation type="journal article" date="2015" name="Int. J. Syst. Evol. Microbiol.">
        <title>Flavisolibacter ginsenosidimutans sp. nov., with ginsenoside-converting activity isolated from soil used for cultivating ginseng.</title>
        <authorList>
            <person name="Zhao Y."/>
            <person name="Liu Q."/>
            <person name="Kang M.S."/>
            <person name="Jin F."/>
            <person name="Yu H."/>
            <person name="Im W.T."/>
        </authorList>
    </citation>
    <scope>NUCLEOTIDE SEQUENCE [LARGE SCALE GENOMIC DNA]</scope>
    <source>
        <strain evidence="1 2">Gsoil 636</strain>
    </source>
</reference>
<name>A0A5B8UKK9_9BACT</name>
<evidence type="ECO:0000313" key="1">
    <source>
        <dbReference type="EMBL" id="QEC57227.1"/>
    </source>
</evidence>
<dbReference type="EMBL" id="CP042433">
    <property type="protein sequence ID" value="QEC57227.1"/>
    <property type="molecule type" value="Genomic_DNA"/>
</dbReference>
<dbReference type="Gene3D" id="1.10.10.10">
    <property type="entry name" value="Winged helix-like DNA-binding domain superfamily/Winged helix DNA-binding domain"/>
    <property type="match status" value="1"/>
</dbReference>
<dbReference type="Proteomes" id="UP000321204">
    <property type="component" value="Chromosome"/>
</dbReference>
<dbReference type="OrthoDB" id="1494556at2"/>
<protein>
    <submittedName>
        <fullName evidence="1">DUF433 domain-containing protein</fullName>
    </submittedName>
</protein>
<dbReference type="SUPFAM" id="SSF46689">
    <property type="entry name" value="Homeodomain-like"/>
    <property type="match status" value="1"/>
</dbReference>
<keyword evidence="2" id="KW-1185">Reference proteome</keyword>
<dbReference type="RefSeq" id="WP_146789324.1">
    <property type="nucleotide sequence ID" value="NZ_BAABIO010000003.1"/>
</dbReference>
<dbReference type="InterPro" id="IPR007367">
    <property type="entry name" value="DUF433"/>
</dbReference>
<dbReference type="PANTHER" id="PTHR34849:SF5">
    <property type="entry name" value="SSL2733 PROTEIN"/>
    <property type="match status" value="1"/>
</dbReference>
<dbReference type="AlphaFoldDB" id="A0A5B8UKK9"/>
<dbReference type="Pfam" id="PF04255">
    <property type="entry name" value="DUF433"/>
    <property type="match status" value="1"/>
</dbReference>
<accession>A0A5B8UKK9</accession>
<dbReference type="InterPro" id="IPR036388">
    <property type="entry name" value="WH-like_DNA-bd_sf"/>
</dbReference>
<organism evidence="1 2">
    <name type="scientific">Flavisolibacter ginsenosidimutans</name>
    <dbReference type="NCBI Taxonomy" id="661481"/>
    <lineage>
        <taxon>Bacteria</taxon>
        <taxon>Pseudomonadati</taxon>
        <taxon>Bacteroidota</taxon>
        <taxon>Chitinophagia</taxon>
        <taxon>Chitinophagales</taxon>
        <taxon>Chitinophagaceae</taxon>
        <taxon>Flavisolibacter</taxon>
    </lineage>
</organism>
<dbReference type="PANTHER" id="PTHR34849">
    <property type="entry name" value="SSL5025 PROTEIN"/>
    <property type="match status" value="1"/>
</dbReference>
<gene>
    <name evidence="1" type="ORF">FSB75_15415</name>
</gene>
<evidence type="ECO:0000313" key="2">
    <source>
        <dbReference type="Proteomes" id="UP000321204"/>
    </source>
</evidence>
<proteinExistence type="predicted"/>
<sequence>MKSYLDRITIQPAQLDGKPCIRGLRISVQTVLEFLSVGNTAEEVIEQYPLLTKEDITACLQYAAKISGKEISYQIV</sequence>
<dbReference type="KEGG" id="fgg:FSB75_15415"/>
<dbReference type="InterPro" id="IPR009057">
    <property type="entry name" value="Homeodomain-like_sf"/>
</dbReference>